<evidence type="ECO:0000256" key="2">
    <source>
        <dbReference type="SAM" id="MobiDB-lite"/>
    </source>
</evidence>
<keyword evidence="5" id="KW-1185">Reference proteome</keyword>
<name>A0AAD5U2C8_9FUNG</name>
<dbReference type="SMART" id="SM00292">
    <property type="entry name" value="BRCT"/>
    <property type="match status" value="5"/>
</dbReference>
<dbReference type="InterPro" id="IPR001357">
    <property type="entry name" value="BRCT_dom"/>
</dbReference>
<protein>
    <recommendedName>
        <fullName evidence="3">BRCT domain-containing protein</fullName>
    </recommendedName>
</protein>
<gene>
    <name evidence="4" type="ORF">HK099_004455</name>
</gene>
<dbReference type="GO" id="GO:0007095">
    <property type="term" value="P:mitotic G2 DNA damage checkpoint signaling"/>
    <property type="evidence" value="ECO:0007669"/>
    <property type="project" value="TreeGrafter"/>
</dbReference>
<feature type="domain" description="BRCT" evidence="3">
    <location>
        <begin position="330"/>
        <end position="423"/>
    </location>
</feature>
<accession>A0AAD5U2C8</accession>
<sequence>MEGNLIISLTSVEFQERILLAEKIESIPNCSYSPHLTKHVTLLSTNKTGSEKYKAALELGIPVVSLSFIDEIFKNKNAPNFNPCANHLLPPLANAVICVTNLSLKEREEVKEMVNNLGGQHSPDLTKNCTHLIAKTPSGQFTQTFTYTYFSTIVVYFGADIKADTKKQLIEFIKEGGGVVSKHLLSATHFISESSILHKDDALLLSELSNSEILVVSKDWLYDCQKQRKLLLVDGYISLLENGQYIFESSKLKNLNNKKSIVVRQDRRSNGVSALDMLFKNAPTKIDSEELSNTIQPDVGMLNNPTYVAEDVFLHNNKKIDAEAAERKNNVQNIFEKLKFSANGFNDKECQVLNKEVSLRGGTFLGPYSWQHKEDKIYVIVRFKANLSKTLHIPLKTEIVVTECWIERCINEQRVFSPHESIVFQPLKIKVPIDGFENFFIGISGYDGIERNHISQVCVHLGGKFSETFSKKMTHLICKPGSDSLKLEKAIDWGIPAISLDWITSCAKSGFISSTIPFLNEKLKTQSNQKNKFNFDTVEALEMKHHTPKHNANELPNMSPIDEQFTTNLKKAIINKQNTFFSPKCYGNYTEKKIFPEMFFSDDTTTSFNNNKTNTTAAIYDNKKPLNFDTFSQINLDMVNECFEISKSEQKSTTQSCNRSGILNELTPSSDGINYIDQNELIAKRKMMEDMCQGESKKGKFSNSEKADRFSNPKEKGEYSGSKIFKNETGNVSNEEYENKKELTIVNYRFMISGKGRDCVEAGVYWRLQLKNFLNPPRNGCFEGWVAVLVLENKKLVGFLKVLKSGGAKVKLTTKEVEENSSEITHCFVDSSLSKSVEWEILIDKLKDDSVQILDPSYISNYLHRRM</sequence>
<dbReference type="PANTHER" id="PTHR13561">
    <property type="entry name" value="DNA REPLICATION REGULATOR DPB11-RELATED"/>
    <property type="match status" value="1"/>
</dbReference>
<evidence type="ECO:0000259" key="3">
    <source>
        <dbReference type="PROSITE" id="PS50172"/>
    </source>
</evidence>
<dbReference type="InterPro" id="IPR036420">
    <property type="entry name" value="BRCT_dom_sf"/>
</dbReference>
<feature type="region of interest" description="Disordered" evidence="2">
    <location>
        <begin position="695"/>
        <end position="715"/>
    </location>
</feature>
<dbReference type="InterPro" id="IPR049936">
    <property type="entry name" value="TopBP1_BRCT_8"/>
</dbReference>
<dbReference type="InterPro" id="IPR059215">
    <property type="entry name" value="BRCT2_TopBP1-like"/>
</dbReference>
<feature type="domain" description="BRCT" evidence="3">
    <location>
        <begin position="87"/>
        <end position="134"/>
    </location>
</feature>
<dbReference type="SUPFAM" id="SSF52113">
    <property type="entry name" value="BRCT domain"/>
    <property type="match status" value="4"/>
</dbReference>
<dbReference type="CDD" id="cd17728">
    <property type="entry name" value="BRCT_TopBP1_rpt8"/>
    <property type="match status" value="1"/>
</dbReference>
<dbReference type="Gene3D" id="3.40.50.10190">
    <property type="entry name" value="BRCT domain"/>
    <property type="match status" value="6"/>
</dbReference>
<evidence type="ECO:0000313" key="5">
    <source>
        <dbReference type="Proteomes" id="UP001211065"/>
    </source>
</evidence>
<organism evidence="4 5">
    <name type="scientific">Clydaea vesicula</name>
    <dbReference type="NCBI Taxonomy" id="447962"/>
    <lineage>
        <taxon>Eukaryota</taxon>
        <taxon>Fungi</taxon>
        <taxon>Fungi incertae sedis</taxon>
        <taxon>Chytridiomycota</taxon>
        <taxon>Chytridiomycota incertae sedis</taxon>
        <taxon>Chytridiomycetes</taxon>
        <taxon>Lobulomycetales</taxon>
        <taxon>Lobulomycetaceae</taxon>
        <taxon>Clydaea</taxon>
    </lineage>
</organism>
<evidence type="ECO:0000256" key="1">
    <source>
        <dbReference type="ARBA" id="ARBA00022737"/>
    </source>
</evidence>
<dbReference type="AlphaFoldDB" id="A0AAD5U2C8"/>
<dbReference type="Pfam" id="PF16589">
    <property type="entry name" value="BRCT_2"/>
    <property type="match status" value="1"/>
</dbReference>
<dbReference type="CDD" id="cd00027">
    <property type="entry name" value="BRCT"/>
    <property type="match status" value="1"/>
</dbReference>
<dbReference type="CDD" id="cd17731">
    <property type="entry name" value="BRCT_TopBP1_rpt2_like"/>
    <property type="match status" value="1"/>
</dbReference>
<keyword evidence="1" id="KW-0677">Repeat</keyword>
<evidence type="ECO:0000313" key="4">
    <source>
        <dbReference type="EMBL" id="KAJ3220133.1"/>
    </source>
</evidence>
<dbReference type="GO" id="GO:0006270">
    <property type="term" value="P:DNA replication initiation"/>
    <property type="evidence" value="ECO:0007669"/>
    <property type="project" value="TreeGrafter"/>
</dbReference>
<feature type="domain" description="BRCT" evidence="3">
    <location>
        <begin position="428"/>
        <end position="520"/>
    </location>
</feature>
<dbReference type="EMBL" id="JADGJW010000314">
    <property type="protein sequence ID" value="KAJ3220133.1"/>
    <property type="molecule type" value="Genomic_DNA"/>
</dbReference>
<comment type="caution">
    <text evidence="4">The sequence shown here is derived from an EMBL/GenBank/DDBJ whole genome shotgun (WGS) entry which is preliminary data.</text>
</comment>
<dbReference type="GO" id="GO:0033314">
    <property type="term" value="P:mitotic DNA replication checkpoint signaling"/>
    <property type="evidence" value="ECO:0007669"/>
    <property type="project" value="TreeGrafter"/>
</dbReference>
<reference evidence="4" key="1">
    <citation type="submission" date="2020-05" db="EMBL/GenBank/DDBJ databases">
        <title>Phylogenomic resolution of chytrid fungi.</title>
        <authorList>
            <person name="Stajich J.E."/>
            <person name="Amses K."/>
            <person name="Simmons R."/>
            <person name="Seto K."/>
            <person name="Myers J."/>
            <person name="Bonds A."/>
            <person name="Quandt C.A."/>
            <person name="Barry K."/>
            <person name="Liu P."/>
            <person name="Grigoriev I."/>
            <person name="Longcore J.E."/>
            <person name="James T.Y."/>
        </authorList>
    </citation>
    <scope>NUCLEOTIDE SEQUENCE</scope>
    <source>
        <strain evidence="4">JEL0476</strain>
    </source>
</reference>
<dbReference type="PROSITE" id="PS50172">
    <property type="entry name" value="BRCT"/>
    <property type="match status" value="4"/>
</dbReference>
<feature type="domain" description="BRCT" evidence="3">
    <location>
        <begin position="145"/>
        <end position="238"/>
    </location>
</feature>
<proteinExistence type="predicted"/>
<dbReference type="Pfam" id="PF12738">
    <property type="entry name" value="PTCB-BRCT"/>
    <property type="match status" value="3"/>
</dbReference>
<dbReference type="Proteomes" id="UP001211065">
    <property type="component" value="Unassembled WGS sequence"/>
</dbReference>
<dbReference type="PANTHER" id="PTHR13561:SF20">
    <property type="entry name" value="DNA TOPOISOMERASE 2-BINDING PROTEIN 1"/>
    <property type="match status" value="1"/>
</dbReference>